<reference evidence="3" key="1">
    <citation type="submission" date="2025-08" db="UniProtKB">
        <authorList>
            <consortium name="RefSeq"/>
        </authorList>
    </citation>
    <scope>IDENTIFICATION</scope>
    <source>
        <strain evidence="3">USDA-PBARC FA_bdor</strain>
        <tissue evidence="3">Whole organism</tissue>
    </source>
</reference>
<dbReference type="KEGG" id="fas:105269402"/>
<sequence length="109" mass="12662">MAVSWSNEDIHWNRFVCALSTSPYWILFVWKSYFEYPKWDDTMKSLKAVHPAQNDTKRIEAGAFSGLNMNALYLLDNKVDRVIETEDFGHELLAAASRVSEDNPQIKMF</sequence>
<dbReference type="OrthoDB" id="2013775at2759"/>
<keyword evidence="1" id="KW-0812">Transmembrane</keyword>
<keyword evidence="1" id="KW-0472">Membrane</keyword>
<proteinExistence type="predicted"/>
<keyword evidence="2" id="KW-1185">Reference proteome</keyword>
<evidence type="ECO:0000256" key="1">
    <source>
        <dbReference type="SAM" id="Phobius"/>
    </source>
</evidence>
<name>A0A9R1TCV3_9HYME</name>
<dbReference type="RefSeq" id="XP_011307894.1">
    <property type="nucleotide sequence ID" value="XM_011309592.1"/>
</dbReference>
<evidence type="ECO:0000313" key="3">
    <source>
        <dbReference type="RefSeq" id="XP_011307894.1"/>
    </source>
</evidence>
<dbReference type="AlphaFoldDB" id="A0A9R1TCV3"/>
<dbReference type="Proteomes" id="UP000694866">
    <property type="component" value="Unplaced"/>
</dbReference>
<protein>
    <submittedName>
        <fullName evidence="3">Uncharacterized protein isoform X1</fullName>
    </submittedName>
</protein>
<gene>
    <name evidence="3" type="primary">LOC105269402</name>
</gene>
<organism evidence="2 3">
    <name type="scientific">Fopius arisanus</name>
    <dbReference type="NCBI Taxonomy" id="64838"/>
    <lineage>
        <taxon>Eukaryota</taxon>
        <taxon>Metazoa</taxon>
        <taxon>Ecdysozoa</taxon>
        <taxon>Arthropoda</taxon>
        <taxon>Hexapoda</taxon>
        <taxon>Insecta</taxon>
        <taxon>Pterygota</taxon>
        <taxon>Neoptera</taxon>
        <taxon>Endopterygota</taxon>
        <taxon>Hymenoptera</taxon>
        <taxon>Apocrita</taxon>
        <taxon>Ichneumonoidea</taxon>
        <taxon>Braconidae</taxon>
        <taxon>Opiinae</taxon>
        <taxon>Fopius</taxon>
    </lineage>
</organism>
<dbReference type="GeneID" id="105269402"/>
<evidence type="ECO:0000313" key="2">
    <source>
        <dbReference type="Proteomes" id="UP000694866"/>
    </source>
</evidence>
<feature type="transmembrane region" description="Helical" evidence="1">
    <location>
        <begin position="12"/>
        <end position="30"/>
    </location>
</feature>
<accession>A0A9R1TCV3</accession>
<keyword evidence="1" id="KW-1133">Transmembrane helix</keyword>